<dbReference type="InterPro" id="IPR029044">
    <property type="entry name" value="Nucleotide-diphossugar_trans"/>
</dbReference>
<keyword evidence="2" id="KW-1185">Reference proteome</keyword>
<evidence type="ECO:0000313" key="1">
    <source>
        <dbReference type="EMBL" id="PZM07610.1"/>
    </source>
</evidence>
<organism evidence="1 2">
    <name type="scientific">Rhizobium tubonense</name>
    <dbReference type="NCBI Taxonomy" id="484088"/>
    <lineage>
        <taxon>Bacteria</taxon>
        <taxon>Pseudomonadati</taxon>
        <taxon>Pseudomonadota</taxon>
        <taxon>Alphaproteobacteria</taxon>
        <taxon>Hyphomicrobiales</taxon>
        <taxon>Rhizobiaceae</taxon>
        <taxon>Rhizobium/Agrobacterium group</taxon>
        <taxon>Rhizobium</taxon>
    </lineage>
</organism>
<proteinExistence type="predicted"/>
<dbReference type="AlphaFoldDB" id="A0A2W4E700"/>
<gene>
    <name evidence="1" type="ORF">CPY51_31285</name>
</gene>
<dbReference type="OrthoDB" id="8404680at2"/>
<dbReference type="RefSeq" id="WP_111164270.1">
    <property type="nucleotide sequence ID" value="NZ_PCDP01000082.1"/>
</dbReference>
<dbReference type="GO" id="GO:0016740">
    <property type="term" value="F:transferase activity"/>
    <property type="evidence" value="ECO:0007669"/>
    <property type="project" value="UniProtKB-KW"/>
</dbReference>
<reference evidence="1 2" key="1">
    <citation type="journal article" date="2018" name="Sci. Rep.">
        <title>Rhizobium tumorigenes sp. nov., a novel plant tumorigenic bacterium isolated from cane gall tumors on thornless blackberry.</title>
        <authorList>
            <person name="Kuzmanovi N."/>
            <person name="Smalla K."/>
            <person name="Gronow S."/>
            <person name="PuBawska J."/>
        </authorList>
    </citation>
    <scope>NUCLEOTIDE SEQUENCE [LARGE SCALE GENOMIC DNA]</scope>
    <source>
        <strain evidence="1 2">CCBAU 85046</strain>
    </source>
</reference>
<comment type="caution">
    <text evidence="1">The sequence shown here is derived from an EMBL/GenBank/DDBJ whole genome shotgun (WGS) entry which is preliminary data.</text>
</comment>
<dbReference type="SUPFAM" id="SSF53448">
    <property type="entry name" value="Nucleotide-diphospho-sugar transferases"/>
    <property type="match status" value="1"/>
</dbReference>
<protein>
    <submittedName>
        <fullName evidence="1">Glucosyll transferase family 2</fullName>
    </submittedName>
</protein>
<dbReference type="Gene3D" id="3.90.550.10">
    <property type="entry name" value="Spore Coat Polysaccharide Biosynthesis Protein SpsA, Chain A"/>
    <property type="match status" value="1"/>
</dbReference>
<dbReference type="EMBL" id="PCDP01000082">
    <property type="protein sequence ID" value="PZM07610.1"/>
    <property type="molecule type" value="Genomic_DNA"/>
</dbReference>
<dbReference type="Proteomes" id="UP000248925">
    <property type="component" value="Unassembled WGS sequence"/>
</dbReference>
<name>A0A2W4E700_9HYPH</name>
<sequence length="301" mass="32677">MKIAVGIATSGRRAVLSEMLDYLARQIRTPDAIYLCPASDDDIDLDIGLSLDLGVPVHLVHGERGLCAQRNAILDAAAGYDLISFFDDDFLPKTCFLSRAERLFTDNSDIVVATGKVLADGIHGAGLSVSEAVAILEADVGDDANEPHRSVFNAYGCNMTFRMTAILDVGARFDENLPLYGWQEDVDFCRRLPARGTIVRCPALRGVHLGHKSGRISGLRFGYSQVANPLYLVGKGTVGLRWALRLMACNVGANILGSLASQTIIDRRGRLKGNLIAISDLLLRRLRPQRILEIGSAMPKS</sequence>
<accession>A0A2W4E700</accession>
<evidence type="ECO:0000313" key="2">
    <source>
        <dbReference type="Proteomes" id="UP000248925"/>
    </source>
</evidence>
<keyword evidence="1" id="KW-0808">Transferase</keyword>